<feature type="transmembrane region" description="Helical" evidence="1">
    <location>
        <begin position="242"/>
        <end position="265"/>
    </location>
</feature>
<feature type="domain" description="Acyltransferase 3" evidence="2">
    <location>
        <begin position="19"/>
        <end position="357"/>
    </location>
</feature>
<feature type="transmembrane region" description="Helical" evidence="1">
    <location>
        <begin position="306"/>
        <end position="331"/>
    </location>
</feature>
<dbReference type="EMBL" id="JACCBM010000001">
    <property type="protein sequence ID" value="NYD68907.1"/>
    <property type="molecule type" value="Genomic_DNA"/>
</dbReference>
<feature type="transmembrane region" description="Helical" evidence="1">
    <location>
        <begin position="155"/>
        <end position="171"/>
    </location>
</feature>
<name>A0A852SM29_9MICO</name>
<dbReference type="GO" id="GO:0009103">
    <property type="term" value="P:lipopolysaccharide biosynthetic process"/>
    <property type="evidence" value="ECO:0007669"/>
    <property type="project" value="TreeGrafter"/>
</dbReference>
<dbReference type="InterPro" id="IPR050879">
    <property type="entry name" value="Acyltransferase_3"/>
</dbReference>
<accession>A0A852SM29</accession>
<evidence type="ECO:0000256" key="1">
    <source>
        <dbReference type="SAM" id="Phobius"/>
    </source>
</evidence>
<organism evidence="4 5">
    <name type="scientific">Herbiconiux flava</name>
    <dbReference type="NCBI Taxonomy" id="881268"/>
    <lineage>
        <taxon>Bacteria</taxon>
        <taxon>Bacillati</taxon>
        <taxon>Actinomycetota</taxon>
        <taxon>Actinomycetes</taxon>
        <taxon>Micrococcales</taxon>
        <taxon>Microbacteriaceae</taxon>
        <taxon>Herbiconiux</taxon>
    </lineage>
</organism>
<protein>
    <submittedName>
        <fullName evidence="4">Peptidoglycan/LPS O-acetylase OafA/YrhL</fullName>
    </submittedName>
</protein>
<evidence type="ECO:0000259" key="3">
    <source>
        <dbReference type="Pfam" id="PF19040"/>
    </source>
</evidence>
<proteinExistence type="predicted"/>
<comment type="caution">
    <text evidence="4">The sequence shown here is derived from an EMBL/GenBank/DDBJ whole genome shotgun (WGS) entry which is preliminary data.</text>
</comment>
<reference evidence="4 5" key="1">
    <citation type="submission" date="2020-07" db="EMBL/GenBank/DDBJ databases">
        <title>Sequencing the genomes of 1000 actinobacteria strains.</title>
        <authorList>
            <person name="Klenk H.-P."/>
        </authorList>
    </citation>
    <scope>NUCLEOTIDE SEQUENCE [LARGE SCALE GENOMIC DNA]</scope>
    <source>
        <strain evidence="4 5">DSM 26474</strain>
    </source>
</reference>
<evidence type="ECO:0000259" key="2">
    <source>
        <dbReference type="Pfam" id="PF01757"/>
    </source>
</evidence>
<dbReference type="Pfam" id="PF19040">
    <property type="entry name" value="SGNH"/>
    <property type="match status" value="1"/>
</dbReference>
<dbReference type="RefSeq" id="WP_179546338.1">
    <property type="nucleotide sequence ID" value="NZ_BSEW01000001.1"/>
</dbReference>
<feature type="transmembrane region" description="Helical" evidence="1">
    <location>
        <begin position="337"/>
        <end position="357"/>
    </location>
</feature>
<evidence type="ECO:0000313" key="5">
    <source>
        <dbReference type="Proteomes" id="UP000549913"/>
    </source>
</evidence>
<keyword evidence="1" id="KW-1133">Transmembrane helix</keyword>
<feature type="transmembrane region" description="Helical" evidence="1">
    <location>
        <begin position="21"/>
        <end position="37"/>
    </location>
</feature>
<feature type="transmembrane region" description="Helical" evidence="1">
    <location>
        <begin position="378"/>
        <end position="400"/>
    </location>
</feature>
<keyword evidence="1" id="KW-0472">Membrane</keyword>
<dbReference type="Pfam" id="PF01757">
    <property type="entry name" value="Acyl_transf_3"/>
    <property type="match status" value="1"/>
</dbReference>
<dbReference type="GO" id="GO:0016020">
    <property type="term" value="C:membrane"/>
    <property type="evidence" value="ECO:0007669"/>
    <property type="project" value="TreeGrafter"/>
</dbReference>
<dbReference type="PANTHER" id="PTHR23028:SF53">
    <property type="entry name" value="ACYL_TRANSF_3 DOMAIN-CONTAINING PROTEIN"/>
    <property type="match status" value="1"/>
</dbReference>
<dbReference type="AlphaFoldDB" id="A0A852SM29"/>
<feature type="transmembrane region" description="Helical" evidence="1">
    <location>
        <begin position="43"/>
        <end position="63"/>
    </location>
</feature>
<sequence length="683" mass="72948">MTTSRPEIATKQSGFRGDVQGLRAIAVGFVLIYHAGVPFLPGGYVGVDVFFVISGFLITSHLLRSLAVEGRVHFADFYARRARRILPAALTVLVLTVVASVIWVPPLQLKAMLQGAIATAFYVPNYYFALIGTDYLGEETPSLFQHYWSLGIEEQFYLFWPAVLALGFVVFRRSRGALFAFVAVLTGCSFIACVLMTTADQPWAFFSLPTRAWELGVGGLVAFLLGSRSGQGASTSRAPKRWAAVSSPLLSWAGLAGLAAAGFLFTDGTSFPGFSAALPVLATALLIIGGAGRAGLPQRILSIRPLLFIGAISYSLYLVHWPVLLIVQAAVGVRDPLPVWATAGLAVLCVPLAWLLFRFIETPARNPRALTNARPRRSLLIAGSASVVIAALCGAGIVAVGTIPLHSQRSAPAYTAAANPSGTDFVPENLRPELREASDANPIISDNGCHLDFAETDATGCQFGPDDAPDVALFGDSHAAHWFPPLAELADQGRIHLDSNTKSSCNSVTVVSTLNNEPYPECDQWRQNVIDRFAADPPDVVILANFARSTDVDHGSEDFDSYWEEGIVDVVRSLPASTDVIILGETPVMGITPSICLSAHLDDADYCGLAPEEAIDDGALNAERQAAEATGAQLLDLNPYICDADLCPPIIGNVLVYRDGHHLTVPFTTGLAGVFADAIESRL</sequence>
<gene>
    <name evidence="4" type="ORF">BJ984_000065</name>
</gene>
<feature type="transmembrane region" description="Helical" evidence="1">
    <location>
        <begin position="178"/>
        <end position="199"/>
    </location>
</feature>
<feature type="transmembrane region" description="Helical" evidence="1">
    <location>
        <begin position="211"/>
        <end position="230"/>
    </location>
</feature>
<feature type="transmembrane region" description="Helical" evidence="1">
    <location>
        <begin position="84"/>
        <end position="104"/>
    </location>
</feature>
<dbReference type="InterPro" id="IPR043968">
    <property type="entry name" value="SGNH"/>
</dbReference>
<dbReference type="GO" id="GO:0016747">
    <property type="term" value="F:acyltransferase activity, transferring groups other than amino-acyl groups"/>
    <property type="evidence" value="ECO:0007669"/>
    <property type="project" value="InterPro"/>
</dbReference>
<keyword evidence="1" id="KW-0812">Transmembrane</keyword>
<keyword evidence="5" id="KW-1185">Reference proteome</keyword>
<dbReference type="InterPro" id="IPR002656">
    <property type="entry name" value="Acyl_transf_3_dom"/>
</dbReference>
<dbReference type="Proteomes" id="UP000549913">
    <property type="component" value="Unassembled WGS sequence"/>
</dbReference>
<evidence type="ECO:0000313" key="4">
    <source>
        <dbReference type="EMBL" id="NYD68907.1"/>
    </source>
</evidence>
<feature type="domain" description="SGNH" evidence="3">
    <location>
        <begin position="449"/>
        <end position="675"/>
    </location>
</feature>
<feature type="transmembrane region" description="Helical" evidence="1">
    <location>
        <begin position="271"/>
        <end position="294"/>
    </location>
</feature>
<dbReference type="PANTHER" id="PTHR23028">
    <property type="entry name" value="ACETYLTRANSFERASE"/>
    <property type="match status" value="1"/>
</dbReference>